<proteinExistence type="predicted"/>
<gene>
    <name evidence="2" type="ORF">Tcan_06472</name>
    <name evidence="3" type="ORF">TCNE_LOCUS7872</name>
</gene>
<dbReference type="EMBL" id="UYWY01019775">
    <property type="protein sequence ID" value="VDM39193.1"/>
    <property type="molecule type" value="Genomic_DNA"/>
</dbReference>
<dbReference type="AlphaFoldDB" id="A0A0B2UMM9"/>
<evidence type="ECO:0000256" key="1">
    <source>
        <dbReference type="SAM" id="MobiDB-lite"/>
    </source>
</evidence>
<feature type="region of interest" description="Disordered" evidence="1">
    <location>
        <begin position="73"/>
        <end position="110"/>
    </location>
</feature>
<evidence type="ECO:0000313" key="3">
    <source>
        <dbReference type="EMBL" id="VDM39193.1"/>
    </source>
</evidence>
<feature type="region of interest" description="Disordered" evidence="1">
    <location>
        <begin position="1"/>
        <end position="22"/>
    </location>
</feature>
<reference evidence="3" key="2">
    <citation type="submission" date="2018-11" db="EMBL/GenBank/DDBJ databases">
        <authorList>
            <consortium name="Pathogen Informatics"/>
        </authorList>
    </citation>
    <scope>NUCLEOTIDE SEQUENCE [LARGE SCALE GENOMIC DNA]</scope>
</reference>
<accession>A0A0B2UMM9</accession>
<sequence>MMAPFSYSDSSSASCSSASSSELELDEVNPTRLLSMAIKKRRVAYSRKERDLREELLHTGLIQSLCKFLGEGRARRRKHRRSKQGRRRTSSSTSPVDRKREWSDNEAKAESNTVELTALNGQEHIVNSSFSAGCGDVIQPIIVQRSTPAADDGVSMQQFEQTTPPPSKVSRYDDADPFGLDALFAESYGRIIPSGCEVNMEDDNNRMFGVHSFDFRSSVSPVA</sequence>
<dbReference type="EMBL" id="JPKZ01003281">
    <property type="protein sequence ID" value="KHN72236.1"/>
    <property type="molecule type" value="Genomic_DNA"/>
</dbReference>
<keyword evidence="4" id="KW-1185">Reference proteome</keyword>
<feature type="compositionally biased region" description="Basic residues" evidence="1">
    <location>
        <begin position="74"/>
        <end position="89"/>
    </location>
</feature>
<name>A0A0B2UMM9_TOXCA</name>
<reference evidence="2 4" key="1">
    <citation type="submission" date="2014-11" db="EMBL/GenBank/DDBJ databases">
        <title>Genetic blueprint of the zoonotic pathogen Toxocara canis.</title>
        <authorList>
            <person name="Zhu X.-Q."/>
            <person name="Korhonen P.K."/>
            <person name="Cai H."/>
            <person name="Young N.D."/>
            <person name="Nejsum P."/>
            <person name="von Samson-Himmelstjerna G."/>
            <person name="Boag P.R."/>
            <person name="Tan P."/>
            <person name="Li Q."/>
            <person name="Min J."/>
            <person name="Yang Y."/>
            <person name="Wang X."/>
            <person name="Fang X."/>
            <person name="Hall R.S."/>
            <person name="Hofmann A."/>
            <person name="Sternberg P.W."/>
            <person name="Jex A.R."/>
            <person name="Gasser R.B."/>
        </authorList>
    </citation>
    <scope>NUCLEOTIDE SEQUENCE [LARGE SCALE GENOMIC DNA]</scope>
    <source>
        <strain evidence="2">PN_DK_2014</strain>
    </source>
</reference>
<evidence type="ECO:0000313" key="2">
    <source>
        <dbReference type="EMBL" id="KHN72236.1"/>
    </source>
</evidence>
<protein>
    <submittedName>
        <fullName evidence="2">Uncharacterized protein</fullName>
    </submittedName>
</protein>
<organism evidence="2 4">
    <name type="scientific">Toxocara canis</name>
    <name type="common">Canine roundworm</name>
    <dbReference type="NCBI Taxonomy" id="6265"/>
    <lineage>
        <taxon>Eukaryota</taxon>
        <taxon>Metazoa</taxon>
        <taxon>Ecdysozoa</taxon>
        <taxon>Nematoda</taxon>
        <taxon>Chromadorea</taxon>
        <taxon>Rhabditida</taxon>
        <taxon>Spirurina</taxon>
        <taxon>Ascaridomorpha</taxon>
        <taxon>Ascaridoidea</taxon>
        <taxon>Toxocaridae</taxon>
        <taxon>Toxocara</taxon>
    </lineage>
</organism>
<feature type="compositionally biased region" description="Low complexity" evidence="1">
    <location>
        <begin position="1"/>
        <end position="21"/>
    </location>
</feature>
<dbReference type="OrthoDB" id="5865307at2759"/>
<feature type="compositionally biased region" description="Basic and acidic residues" evidence="1">
    <location>
        <begin position="96"/>
        <end position="109"/>
    </location>
</feature>
<dbReference type="Proteomes" id="UP000031036">
    <property type="component" value="Unassembled WGS sequence"/>
</dbReference>
<evidence type="ECO:0000313" key="4">
    <source>
        <dbReference type="Proteomes" id="UP000031036"/>
    </source>
</evidence>